<feature type="chain" id="PRO_5044344093" description="Thioredoxin domain-containing protein" evidence="1">
    <location>
        <begin position="16"/>
        <end position="182"/>
    </location>
</feature>
<evidence type="ECO:0000259" key="2">
    <source>
        <dbReference type="Pfam" id="PF00085"/>
    </source>
</evidence>
<comment type="caution">
    <text evidence="3">The sequence shown here is derived from an EMBL/GenBank/DDBJ whole genome shotgun (WGS) entry which is preliminary data.</text>
</comment>
<keyword evidence="1" id="KW-0732">Signal</keyword>
<name>A0AB34IKI3_PRYPA</name>
<dbReference type="Proteomes" id="UP001515480">
    <property type="component" value="Unassembled WGS sequence"/>
</dbReference>
<dbReference type="Pfam" id="PF00085">
    <property type="entry name" value="Thioredoxin"/>
    <property type="match status" value="1"/>
</dbReference>
<accession>A0AB34IKI3</accession>
<evidence type="ECO:0000256" key="1">
    <source>
        <dbReference type="SAM" id="SignalP"/>
    </source>
</evidence>
<dbReference type="InterPro" id="IPR013766">
    <property type="entry name" value="Thioredoxin_domain"/>
</dbReference>
<dbReference type="InterPro" id="IPR036249">
    <property type="entry name" value="Thioredoxin-like_sf"/>
</dbReference>
<organism evidence="3 4">
    <name type="scientific">Prymnesium parvum</name>
    <name type="common">Toxic golden alga</name>
    <dbReference type="NCBI Taxonomy" id="97485"/>
    <lineage>
        <taxon>Eukaryota</taxon>
        <taxon>Haptista</taxon>
        <taxon>Haptophyta</taxon>
        <taxon>Prymnesiophyceae</taxon>
        <taxon>Prymnesiales</taxon>
        <taxon>Prymnesiaceae</taxon>
        <taxon>Prymnesium</taxon>
    </lineage>
</organism>
<dbReference type="SUPFAM" id="SSF52833">
    <property type="entry name" value="Thioredoxin-like"/>
    <property type="match status" value="1"/>
</dbReference>
<feature type="signal peptide" evidence="1">
    <location>
        <begin position="1"/>
        <end position="15"/>
    </location>
</feature>
<gene>
    <name evidence="3" type="ORF">AB1Y20_011906</name>
</gene>
<dbReference type="AlphaFoldDB" id="A0AB34IKI3"/>
<evidence type="ECO:0000313" key="4">
    <source>
        <dbReference type="Proteomes" id="UP001515480"/>
    </source>
</evidence>
<keyword evidence="4" id="KW-1185">Reference proteome</keyword>
<sequence length="182" mass="20081">MAAVALLALFSSTLAPRTPSLRWGRRCSLTGKVFIARAGPVRLEEGKYGVDPRDSSAGEPLAFESGRVGRLHSSTQLTYVVNTAAEQNRFVVLKFRRDGCAACASTVEAFLEASERYASTGYFFEVDYDQARPFCKQCKLRIVPAGHIYARGVLQAALPMGKSTWNAFAEHLGRWHDEFNAN</sequence>
<dbReference type="EMBL" id="JBGBPQ010000025">
    <property type="protein sequence ID" value="KAL1499711.1"/>
    <property type="molecule type" value="Genomic_DNA"/>
</dbReference>
<evidence type="ECO:0000313" key="3">
    <source>
        <dbReference type="EMBL" id="KAL1499711.1"/>
    </source>
</evidence>
<proteinExistence type="predicted"/>
<dbReference type="Gene3D" id="3.40.30.10">
    <property type="entry name" value="Glutaredoxin"/>
    <property type="match status" value="1"/>
</dbReference>
<protein>
    <recommendedName>
        <fullName evidence="2">Thioredoxin domain-containing protein</fullName>
    </recommendedName>
</protein>
<reference evidence="3 4" key="1">
    <citation type="journal article" date="2024" name="Science">
        <title>Giant polyketide synthase enzymes in the biosynthesis of giant marine polyether toxins.</title>
        <authorList>
            <person name="Fallon T.R."/>
            <person name="Shende V.V."/>
            <person name="Wierzbicki I.H."/>
            <person name="Pendleton A.L."/>
            <person name="Watervoot N.F."/>
            <person name="Auber R.P."/>
            <person name="Gonzalez D.J."/>
            <person name="Wisecaver J.H."/>
            <person name="Moore B.S."/>
        </authorList>
    </citation>
    <scope>NUCLEOTIDE SEQUENCE [LARGE SCALE GENOMIC DNA]</scope>
    <source>
        <strain evidence="3 4">12B1</strain>
    </source>
</reference>
<feature type="domain" description="Thioredoxin" evidence="2">
    <location>
        <begin position="85"/>
        <end position="155"/>
    </location>
</feature>